<dbReference type="Proteomes" id="UP000243745">
    <property type="component" value="Unassembled WGS sequence"/>
</dbReference>
<feature type="active site" description="Pros-phosphohistidine intermediate" evidence="15 16">
    <location>
        <position position="117"/>
    </location>
</feature>
<dbReference type="GO" id="GO:0005524">
    <property type="term" value="F:ATP binding"/>
    <property type="evidence" value="ECO:0007669"/>
    <property type="project" value="UniProtKB-UniRule"/>
</dbReference>
<evidence type="ECO:0000256" key="1">
    <source>
        <dbReference type="ARBA" id="ARBA00001946"/>
    </source>
</evidence>
<keyword evidence="20" id="KW-1185">Reference proteome</keyword>
<feature type="binding site" evidence="15 16">
    <location>
        <position position="87"/>
    </location>
    <ligand>
        <name>ATP</name>
        <dbReference type="ChEBI" id="CHEBI:30616"/>
    </ligand>
</feature>
<comment type="catalytic activity">
    <reaction evidence="15">
        <text>a ribonucleoside 5'-diphosphate + ATP = a ribonucleoside 5'-triphosphate + ADP</text>
        <dbReference type="Rhea" id="RHEA:18113"/>
        <dbReference type="ChEBI" id="CHEBI:30616"/>
        <dbReference type="ChEBI" id="CHEBI:57930"/>
        <dbReference type="ChEBI" id="CHEBI:61557"/>
        <dbReference type="ChEBI" id="CHEBI:456216"/>
        <dbReference type="EC" id="2.7.4.6"/>
    </reaction>
</comment>
<keyword evidence="12 15" id="KW-0067">ATP-binding</keyword>
<evidence type="ECO:0000259" key="18">
    <source>
        <dbReference type="SMART" id="SM00562"/>
    </source>
</evidence>
<dbReference type="GO" id="GO:0006183">
    <property type="term" value="P:GTP biosynthetic process"/>
    <property type="evidence" value="ECO:0007669"/>
    <property type="project" value="UniProtKB-UniRule"/>
</dbReference>
<dbReference type="SUPFAM" id="SSF54919">
    <property type="entry name" value="Nucleoside diphosphate kinase, NDK"/>
    <property type="match status" value="1"/>
</dbReference>
<dbReference type="Gene3D" id="3.30.70.141">
    <property type="entry name" value="Nucleoside diphosphate kinase-like domain"/>
    <property type="match status" value="1"/>
</dbReference>
<comment type="catalytic activity">
    <reaction evidence="15">
        <text>a 2'-deoxyribonucleoside 5'-diphosphate + ATP = a 2'-deoxyribonucleoside 5'-triphosphate + ADP</text>
        <dbReference type="Rhea" id="RHEA:44640"/>
        <dbReference type="ChEBI" id="CHEBI:30616"/>
        <dbReference type="ChEBI" id="CHEBI:61560"/>
        <dbReference type="ChEBI" id="CHEBI:73316"/>
        <dbReference type="ChEBI" id="CHEBI:456216"/>
        <dbReference type="EC" id="2.7.4.6"/>
    </reaction>
</comment>
<accession>A0A662ZFT8</accession>
<dbReference type="GO" id="GO:0046872">
    <property type="term" value="F:metal ion binding"/>
    <property type="evidence" value="ECO:0007669"/>
    <property type="project" value="UniProtKB-KW"/>
</dbReference>
<feature type="binding site" evidence="15 16">
    <location>
        <position position="59"/>
    </location>
    <ligand>
        <name>ATP</name>
        <dbReference type="ChEBI" id="CHEBI:30616"/>
    </ligand>
</feature>
<name>A0A662ZFT8_9GAMM</name>
<keyword evidence="11 15" id="KW-0418">Kinase</keyword>
<evidence type="ECO:0000256" key="12">
    <source>
        <dbReference type="ARBA" id="ARBA00022840"/>
    </source>
</evidence>
<dbReference type="InterPro" id="IPR001564">
    <property type="entry name" value="Nucleoside_diP_kinase"/>
</dbReference>
<feature type="binding site" evidence="15 16">
    <location>
        <position position="11"/>
    </location>
    <ligand>
        <name>ATP</name>
        <dbReference type="ChEBI" id="CHEBI:30616"/>
    </ligand>
</feature>
<reference evidence="19 20" key="1">
    <citation type="submission" date="2016-10" db="EMBL/GenBank/DDBJ databases">
        <authorList>
            <person name="Varghese N."/>
            <person name="Submissions S."/>
        </authorList>
    </citation>
    <scope>NUCLEOTIDE SEQUENCE [LARGE SCALE GENOMIC DNA]</scope>
    <source>
        <strain evidence="19 20">DSM 1361</strain>
    </source>
</reference>
<dbReference type="InterPro" id="IPR036850">
    <property type="entry name" value="NDK-like_dom_sf"/>
</dbReference>
<evidence type="ECO:0000256" key="9">
    <source>
        <dbReference type="ARBA" id="ARBA00022723"/>
    </source>
</evidence>
<dbReference type="SMART" id="SM00562">
    <property type="entry name" value="NDK"/>
    <property type="match status" value="1"/>
</dbReference>
<dbReference type="HAMAP" id="MF_00451">
    <property type="entry name" value="NDP_kinase"/>
    <property type="match status" value="1"/>
</dbReference>
<feature type="binding site" evidence="15 16">
    <location>
        <position position="104"/>
    </location>
    <ligand>
        <name>ATP</name>
        <dbReference type="ChEBI" id="CHEBI:30616"/>
    </ligand>
</feature>
<evidence type="ECO:0000256" key="16">
    <source>
        <dbReference type="PROSITE-ProRule" id="PRU00706"/>
    </source>
</evidence>
<keyword evidence="10 15" id="KW-0547">Nucleotide-binding</keyword>
<dbReference type="CDD" id="cd04413">
    <property type="entry name" value="NDPk_I"/>
    <property type="match status" value="1"/>
</dbReference>
<gene>
    <name evidence="15" type="primary">ndk</name>
    <name evidence="19" type="ORF">SAMN02910344_00182</name>
</gene>
<comment type="cofactor">
    <cofactor evidence="1 15">
        <name>Mg(2+)</name>
        <dbReference type="ChEBI" id="CHEBI:18420"/>
    </cofactor>
</comment>
<keyword evidence="8 15" id="KW-0808">Transferase</keyword>
<evidence type="ECO:0000256" key="2">
    <source>
        <dbReference type="ARBA" id="ARBA00004496"/>
    </source>
</evidence>
<evidence type="ECO:0000256" key="3">
    <source>
        <dbReference type="ARBA" id="ARBA00008142"/>
    </source>
</evidence>
<evidence type="ECO:0000256" key="10">
    <source>
        <dbReference type="ARBA" id="ARBA00022741"/>
    </source>
</evidence>
<comment type="similarity">
    <text evidence="3 15 16 17">Belongs to the NDK family.</text>
</comment>
<keyword evidence="9 15" id="KW-0479">Metal-binding</keyword>
<comment type="subcellular location">
    <subcellularLocation>
        <location evidence="2 15">Cytoplasm</location>
    </subcellularLocation>
</comment>
<dbReference type="GO" id="GO:0004550">
    <property type="term" value="F:nucleoside diphosphate kinase activity"/>
    <property type="evidence" value="ECO:0007669"/>
    <property type="project" value="UniProtKB-UniRule"/>
</dbReference>
<evidence type="ECO:0000256" key="4">
    <source>
        <dbReference type="ARBA" id="ARBA00012966"/>
    </source>
</evidence>
<dbReference type="GO" id="GO:0005737">
    <property type="term" value="C:cytoplasm"/>
    <property type="evidence" value="ECO:0007669"/>
    <property type="project" value="UniProtKB-SubCell"/>
</dbReference>
<dbReference type="Pfam" id="PF00334">
    <property type="entry name" value="NDK"/>
    <property type="match status" value="1"/>
</dbReference>
<dbReference type="PROSITE" id="PS51374">
    <property type="entry name" value="NDPK_LIKE"/>
    <property type="match status" value="1"/>
</dbReference>
<evidence type="ECO:0000256" key="17">
    <source>
        <dbReference type="RuleBase" id="RU004011"/>
    </source>
</evidence>
<feature type="binding site" evidence="15 16">
    <location>
        <position position="114"/>
    </location>
    <ligand>
        <name>ATP</name>
        <dbReference type="ChEBI" id="CHEBI:30616"/>
    </ligand>
</feature>
<feature type="binding site" evidence="15 16">
    <location>
        <position position="93"/>
    </location>
    <ligand>
        <name>ATP</name>
        <dbReference type="ChEBI" id="CHEBI:30616"/>
    </ligand>
</feature>
<dbReference type="EMBL" id="FOXF01000002">
    <property type="protein sequence ID" value="SFP01271.1"/>
    <property type="molecule type" value="Genomic_DNA"/>
</dbReference>
<dbReference type="GO" id="GO:0006241">
    <property type="term" value="P:CTP biosynthetic process"/>
    <property type="evidence" value="ECO:0007669"/>
    <property type="project" value="UniProtKB-UniRule"/>
</dbReference>
<dbReference type="NCBIfam" id="NF001908">
    <property type="entry name" value="PRK00668.1"/>
    <property type="match status" value="1"/>
</dbReference>
<evidence type="ECO:0000256" key="8">
    <source>
        <dbReference type="ARBA" id="ARBA00022679"/>
    </source>
</evidence>
<evidence type="ECO:0000256" key="5">
    <source>
        <dbReference type="ARBA" id="ARBA00017632"/>
    </source>
</evidence>
<keyword evidence="7 15" id="KW-0597">Phosphoprotein</keyword>
<comment type="subunit">
    <text evidence="15">Homotetramer.</text>
</comment>
<evidence type="ECO:0000256" key="13">
    <source>
        <dbReference type="ARBA" id="ARBA00022842"/>
    </source>
</evidence>
<dbReference type="EC" id="2.7.4.6" evidence="4 15"/>
<dbReference type="GO" id="GO:0006228">
    <property type="term" value="P:UTP biosynthetic process"/>
    <property type="evidence" value="ECO:0007669"/>
    <property type="project" value="UniProtKB-UniRule"/>
</dbReference>
<dbReference type="PANTHER" id="PTHR11349">
    <property type="entry name" value="NUCLEOSIDE DIPHOSPHATE KINASE"/>
    <property type="match status" value="1"/>
</dbReference>
<evidence type="ECO:0000313" key="20">
    <source>
        <dbReference type="Proteomes" id="UP000243745"/>
    </source>
</evidence>
<dbReference type="AlphaFoldDB" id="A0A662ZFT8"/>
<dbReference type="OrthoDB" id="9801161at2"/>
<evidence type="ECO:0000313" key="19">
    <source>
        <dbReference type="EMBL" id="SFP01271.1"/>
    </source>
</evidence>
<evidence type="ECO:0000256" key="11">
    <source>
        <dbReference type="ARBA" id="ARBA00022777"/>
    </source>
</evidence>
<comment type="function">
    <text evidence="15">Major role in the synthesis of nucleoside triphosphates other than ATP. The ATP gamma phosphate is transferred to the NDP beta phosphate via a ping-pong mechanism, using a phosphorylated active-site intermediate.</text>
</comment>
<protein>
    <recommendedName>
        <fullName evidence="5 15">Nucleoside diphosphate kinase</fullName>
        <shortName evidence="15">NDK</shortName>
        <shortName evidence="15">NDP kinase</shortName>
        <ecNumber evidence="4 15">2.7.4.6</ecNumber>
    </recommendedName>
    <alternativeName>
        <fullName evidence="15">Nucleoside-2-P kinase</fullName>
    </alternativeName>
</protein>
<organism evidence="19 20">
    <name type="scientific">Ruminobacter amylophilus</name>
    <dbReference type="NCBI Taxonomy" id="867"/>
    <lineage>
        <taxon>Bacteria</taxon>
        <taxon>Pseudomonadati</taxon>
        <taxon>Pseudomonadota</taxon>
        <taxon>Gammaproteobacteria</taxon>
        <taxon>Aeromonadales</taxon>
        <taxon>Succinivibrionaceae</taxon>
        <taxon>Ruminobacter</taxon>
    </lineage>
</organism>
<keyword evidence="6 15" id="KW-0963">Cytoplasm</keyword>
<dbReference type="RefSeq" id="WP_031578529.1">
    <property type="nucleotide sequence ID" value="NZ_FOXF01000002.1"/>
</dbReference>
<dbReference type="FunFam" id="3.30.70.141:FF:000001">
    <property type="entry name" value="Nucleoside diphosphate kinase"/>
    <property type="match status" value="1"/>
</dbReference>
<evidence type="ECO:0000256" key="15">
    <source>
        <dbReference type="HAMAP-Rule" id="MF_00451"/>
    </source>
</evidence>
<dbReference type="InterPro" id="IPR034907">
    <property type="entry name" value="NDK-like_dom"/>
</dbReference>
<keyword evidence="13 15" id="KW-0460">Magnesium</keyword>
<dbReference type="PRINTS" id="PR01243">
    <property type="entry name" value="NUCDPKINASE"/>
</dbReference>
<proteinExistence type="inferred from homology"/>
<evidence type="ECO:0000256" key="6">
    <source>
        <dbReference type="ARBA" id="ARBA00022490"/>
    </source>
</evidence>
<keyword evidence="14 15" id="KW-0546">Nucleotide metabolism</keyword>
<sequence>MALERTFSIIKPDVVARNLIGDIYHRFENAGLRIVAAKMVHLNREEASGFYCHLRSKPFFEELLQFMMSGPVMVQVLEGEDAIKRHREIIGDTDPKKARAGSIRADYATSIDQNAVHGSDCVESAEKEIAYFFTDEELCPRTR</sequence>
<evidence type="ECO:0000256" key="14">
    <source>
        <dbReference type="ARBA" id="ARBA00023080"/>
    </source>
</evidence>
<feature type="domain" description="Nucleoside diphosphate kinase-like" evidence="18">
    <location>
        <begin position="3"/>
        <end position="140"/>
    </location>
</feature>
<evidence type="ECO:0000256" key="7">
    <source>
        <dbReference type="ARBA" id="ARBA00022553"/>
    </source>
</evidence>